<dbReference type="AlphaFoldDB" id="A0A6J6E9F8"/>
<evidence type="ECO:0000313" key="2">
    <source>
        <dbReference type="EMBL" id="CAB4573200.1"/>
    </source>
</evidence>
<evidence type="ECO:0000256" key="1">
    <source>
        <dbReference type="SAM" id="Phobius"/>
    </source>
</evidence>
<name>A0A6J6E9F8_9ZZZZ</name>
<sequence length="173" mass="18053">MGVLIASALGLNPFSFLLASAAGWFCSTVGLTLVFVARAWSRRLIEAVHVRDVPLGVLPAVIASGLSVGVGMTLSTQAVDAECDAIGLSRDSSTHESALSLANEWGIPLAGVVMAQAQMLRHSAVALVRVRAKEMAERLLLPLAACILPAFVLLSIVPIVAGLLEQSGLRWSA</sequence>
<proteinExistence type="predicted"/>
<keyword evidence="1" id="KW-0472">Membrane</keyword>
<protein>
    <submittedName>
        <fullName evidence="2">Unannotated protein</fullName>
    </submittedName>
</protein>
<feature type="transmembrane region" description="Helical" evidence="1">
    <location>
        <begin position="139"/>
        <end position="164"/>
    </location>
</feature>
<dbReference type="EMBL" id="CAEZTD010000153">
    <property type="protein sequence ID" value="CAB4573200.1"/>
    <property type="molecule type" value="Genomic_DNA"/>
</dbReference>
<keyword evidence="1" id="KW-1133">Transmembrane helix</keyword>
<accession>A0A6J6E9F8</accession>
<organism evidence="2">
    <name type="scientific">freshwater metagenome</name>
    <dbReference type="NCBI Taxonomy" id="449393"/>
    <lineage>
        <taxon>unclassified sequences</taxon>
        <taxon>metagenomes</taxon>
        <taxon>ecological metagenomes</taxon>
    </lineage>
</organism>
<gene>
    <name evidence="2" type="ORF">UFOPK1591_01421</name>
</gene>
<feature type="transmembrane region" description="Helical" evidence="1">
    <location>
        <begin position="14"/>
        <end position="36"/>
    </location>
</feature>
<keyword evidence="1" id="KW-0812">Transmembrane</keyword>
<reference evidence="2" key="1">
    <citation type="submission" date="2020-05" db="EMBL/GenBank/DDBJ databases">
        <authorList>
            <person name="Chiriac C."/>
            <person name="Salcher M."/>
            <person name="Ghai R."/>
            <person name="Kavagutti S V."/>
        </authorList>
    </citation>
    <scope>NUCLEOTIDE SEQUENCE</scope>
</reference>